<dbReference type="OrthoDB" id="9760250at2"/>
<proteinExistence type="predicted"/>
<evidence type="ECO:0000313" key="2">
    <source>
        <dbReference type="Proteomes" id="UP000198995"/>
    </source>
</evidence>
<name>A0A1G6YEE1_PEPNI</name>
<sequence>MKKYGNQTPTQAVILGYEKSLGSEAVGLYKRIGLEPYPWQENLISTLFAVNAEGLWTHSRFGYAIPRCNELHP</sequence>
<dbReference type="AlphaFoldDB" id="A0A1G6YEE1"/>
<evidence type="ECO:0000313" key="1">
    <source>
        <dbReference type="EMBL" id="SDD87965.1"/>
    </source>
</evidence>
<dbReference type="Proteomes" id="UP000198995">
    <property type="component" value="Unassembled WGS sequence"/>
</dbReference>
<reference evidence="1 2" key="1">
    <citation type="submission" date="2016-10" db="EMBL/GenBank/DDBJ databases">
        <authorList>
            <person name="de Groot N.N."/>
        </authorList>
    </citation>
    <scope>NUCLEOTIDE SEQUENCE [LARGE SCALE GENOMIC DNA]</scope>
    <source>
        <strain evidence="1 2">DSM 20475</strain>
    </source>
</reference>
<dbReference type="RefSeq" id="WP_091792058.1">
    <property type="nucleotide sequence ID" value="NZ_FNAF01000009.1"/>
</dbReference>
<keyword evidence="2" id="KW-1185">Reference proteome</keyword>
<organism evidence="1 2">
    <name type="scientific">Peptococcus niger</name>
    <dbReference type="NCBI Taxonomy" id="2741"/>
    <lineage>
        <taxon>Bacteria</taxon>
        <taxon>Bacillati</taxon>
        <taxon>Bacillota</taxon>
        <taxon>Clostridia</taxon>
        <taxon>Eubacteriales</taxon>
        <taxon>Peptococcaceae</taxon>
        <taxon>Peptococcus</taxon>
    </lineage>
</organism>
<gene>
    <name evidence="1" type="ORF">SAMN04489866_10934</name>
</gene>
<accession>A0A1G6YEE1</accession>
<protein>
    <submittedName>
        <fullName evidence="1">Uncharacterized protein</fullName>
    </submittedName>
</protein>
<dbReference type="EMBL" id="FNAF01000009">
    <property type="protein sequence ID" value="SDD87965.1"/>
    <property type="molecule type" value="Genomic_DNA"/>
</dbReference>